<feature type="region of interest" description="Disordered" evidence="2">
    <location>
        <begin position="62"/>
        <end position="180"/>
    </location>
</feature>
<dbReference type="RefSeq" id="WP_378416509.1">
    <property type="nucleotide sequence ID" value="NZ_JBHSFO010000004.1"/>
</dbReference>
<evidence type="ECO:0000313" key="4">
    <source>
        <dbReference type="Proteomes" id="UP001595914"/>
    </source>
</evidence>
<dbReference type="EMBL" id="JBHSFO010000004">
    <property type="protein sequence ID" value="MFC4604024.1"/>
    <property type="molecule type" value="Genomic_DNA"/>
</dbReference>
<organism evidence="3 4">
    <name type="scientific">Rhodococcus kronopolitis</name>
    <dbReference type="NCBI Taxonomy" id="1460226"/>
    <lineage>
        <taxon>Bacteria</taxon>
        <taxon>Bacillati</taxon>
        <taxon>Actinomycetota</taxon>
        <taxon>Actinomycetes</taxon>
        <taxon>Mycobacteriales</taxon>
        <taxon>Nocardiaceae</taxon>
        <taxon>Rhodococcus</taxon>
    </lineage>
</organism>
<accession>A0ABV9FRZ8</accession>
<evidence type="ECO:0000256" key="1">
    <source>
        <dbReference type="SAM" id="Coils"/>
    </source>
</evidence>
<name>A0ABV9FRZ8_9NOCA</name>
<dbReference type="Pfam" id="PF19844">
    <property type="entry name" value="DUF6319"/>
    <property type="match status" value="1"/>
</dbReference>
<evidence type="ECO:0000313" key="3">
    <source>
        <dbReference type="EMBL" id="MFC4604024.1"/>
    </source>
</evidence>
<keyword evidence="4" id="KW-1185">Reference proteome</keyword>
<reference evidence="4" key="1">
    <citation type="journal article" date="2019" name="Int. J. Syst. Evol. Microbiol.">
        <title>The Global Catalogue of Microorganisms (GCM) 10K type strain sequencing project: providing services to taxonomists for standard genome sequencing and annotation.</title>
        <authorList>
            <consortium name="The Broad Institute Genomics Platform"/>
            <consortium name="The Broad Institute Genome Sequencing Center for Infectious Disease"/>
            <person name="Wu L."/>
            <person name="Ma J."/>
        </authorList>
    </citation>
    <scope>NUCLEOTIDE SEQUENCE [LARGE SCALE GENOMIC DNA]</scope>
    <source>
        <strain evidence="4">CCUG 54520</strain>
    </source>
</reference>
<evidence type="ECO:0000256" key="2">
    <source>
        <dbReference type="SAM" id="MobiDB-lite"/>
    </source>
</evidence>
<keyword evidence="1" id="KW-0175">Coiled coil</keyword>
<feature type="coiled-coil region" evidence="1">
    <location>
        <begin position="234"/>
        <end position="261"/>
    </location>
</feature>
<gene>
    <name evidence="3" type="ORF">ACFO6S_10050</name>
</gene>
<comment type="caution">
    <text evidence="3">The sequence shown here is derived from an EMBL/GenBank/DDBJ whole genome shotgun (WGS) entry which is preliminary data.</text>
</comment>
<feature type="compositionally biased region" description="Low complexity" evidence="2">
    <location>
        <begin position="118"/>
        <end position="164"/>
    </location>
</feature>
<dbReference type="Proteomes" id="UP001595914">
    <property type="component" value="Unassembled WGS sequence"/>
</dbReference>
<sequence length="271" mass="28103">MPPRKNSVDRLTEQDLTELAAAVAAGKRATVYLNDATPSLGLAAGCSARVLSIDGGTVLIRPKGVNDELPFEADELRRTQNSAKSPAKPAAAKAASRSVTPRQPKPVPAKAIEPRPAPAATAAPRTPTTAPVAVPASVTPPKAAVTAPKTEPVSQAPEKPAPASRRARRPKDATSVSVTLHAEAANEWTVTVTHGERRPSKAVPVAADAVERAVRELGDPVAEQAVAAVLSAARDAAARRVRELSEQLAEARTTLEALGADVPETQARRSA</sequence>
<dbReference type="InterPro" id="IPR046282">
    <property type="entry name" value="DUF6319"/>
</dbReference>
<proteinExistence type="predicted"/>
<feature type="compositionally biased region" description="Low complexity" evidence="2">
    <location>
        <begin position="82"/>
        <end position="96"/>
    </location>
</feature>
<protein>
    <submittedName>
        <fullName evidence="3">DUF6319 family protein</fullName>
    </submittedName>
</protein>